<accession>A0A8J4Q558</accession>
<dbReference type="EMBL" id="JRKL02012704">
    <property type="protein sequence ID" value="KAF3944045.1"/>
    <property type="molecule type" value="Genomic_DNA"/>
</dbReference>
<organism evidence="1 2">
    <name type="scientific">Castanea mollissima</name>
    <name type="common">Chinese chestnut</name>
    <dbReference type="NCBI Taxonomy" id="60419"/>
    <lineage>
        <taxon>Eukaryota</taxon>
        <taxon>Viridiplantae</taxon>
        <taxon>Streptophyta</taxon>
        <taxon>Embryophyta</taxon>
        <taxon>Tracheophyta</taxon>
        <taxon>Spermatophyta</taxon>
        <taxon>Magnoliopsida</taxon>
        <taxon>eudicotyledons</taxon>
        <taxon>Gunneridae</taxon>
        <taxon>Pentapetalae</taxon>
        <taxon>rosids</taxon>
        <taxon>fabids</taxon>
        <taxon>Fagales</taxon>
        <taxon>Fagaceae</taxon>
        <taxon>Castanea</taxon>
    </lineage>
</organism>
<dbReference type="AlphaFoldDB" id="A0A8J4Q558"/>
<evidence type="ECO:0000313" key="2">
    <source>
        <dbReference type="Proteomes" id="UP000737018"/>
    </source>
</evidence>
<reference evidence="1" key="1">
    <citation type="submission" date="2020-03" db="EMBL/GenBank/DDBJ databases">
        <title>Castanea mollissima Vanexum genome sequencing.</title>
        <authorList>
            <person name="Staton M."/>
        </authorList>
    </citation>
    <scope>NUCLEOTIDE SEQUENCE</scope>
    <source>
        <tissue evidence="1">Leaf</tissue>
    </source>
</reference>
<sequence length="115" mass="13237">REDKRKRERSSPGFQRSGQIVAVDADSTLRPHRCCGCREDRCYDVDFDAPTRSKNEYGSNDEKNKRVVELFDVWSKIDTDYLSAWVGVKGLHVPYRADHKGSLKFLAPTRIVVSF</sequence>
<comment type="caution">
    <text evidence="1">The sequence shown here is derived from an EMBL/GenBank/DDBJ whole genome shotgun (WGS) entry which is preliminary data.</text>
</comment>
<gene>
    <name evidence="1" type="ORF">CMV_029447</name>
</gene>
<name>A0A8J4Q558_9ROSI</name>
<protein>
    <submittedName>
        <fullName evidence="1">Uncharacterized protein</fullName>
    </submittedName>
</protein>
<feature type="non-terminal residue" evidence="1">
    <location>
        <position position="1"/>
    </location>
</feature>
<proteinExistence type="predicted"/>
<keyword evidence="2" id="KW-1185">Reference proteome</keyword>
<evidence type="ECO:0000313" key="1">
    <source>
        <dbReference type="EMBL" id="KAF3944045.1"/>
    </source>
</evidence>
<dbReference type="Proteomes" id="UP000737018">
    <property type="component" value="Unassembled WGS sequence"/>
</dbReference>